<dbReference type="STRING" id="287099.SAMN05660413_01122"/>
<feature type="transmembrane region" description="Helical" evidence="1">
    <location>
        <begin position="90"/>
        <end position="108"/>
    </location>
</feature>
<feature type="transmembrane region" description="Helical" evidence="1">
    <location>
        <begin position="61"/>
        <end position="78"/>
    </location>
</feature>
<feature type="transmembrane region" description="Helical" evidence="1">
    <location>
        <begin position="6"/>
        <end position="27"/>
    </location>
</feature>
<dbReference type="Proteomes" id="UP000199153">
    <property type="component" value="Unassembled WGS sequence"/>
</dbReference>
<keyword evidence="1" id="KW-0812">Transmembrane</keyword>
<keyword evidence="1" id="KW-1133">Transmembrane helix</keyword>
<gene>
    <name evidence="2" type="ORF">SAMN05660413_01122</name>
</gene>
<evidence type="ECO:0000313" key="2">
    <source>
        <dbReference type="EMBL" id="SFN45689.1"/>
    </source>
</evidence>
<evidence type="ECO:0000313" key="3">
    <source>
        <dbReference type="Proteomes" id="UP000199153"/>
    </source>
</evidence>
<dbReference type="InterPro" id="IPR021737">
    <property type="entry name" value="Phage_phiKZ_Orf197"/>
</dbReference>
<feature type="transmembrane region" description="Helical" evidence="1">
    <location>
        <begin position="179"/>
        <end position="199"/>
    </location>
</feature>
<dbReference type="AlphaFoldDB" id="A0A1I4Z6T0"/>
<name>A0A1I4Z6T0_9FLAO</name>
<protein>
    <recommendedName>
        <fullName evidence="4">DUF3307 domain-containing protein</fullName>
    </recommendedName>
</protein>
<accession>A0A1I4Z6T0</accession>
<feature type="transmembrane region" description="Helical" evidence="1">
    <location>
        <begin position="39"/>
        <end position="55"/>
    </location>
</feature>
<reference evidence="2 3" key="1">
    <citation type="submission" date="2016-10" db="EMBL/GenBank/DDBJ databases">
        <authorList>
            <person name="de Groot N.N."/>
        </authorList>
    </citation>
    <scope>NUCLEOTIDE SEQUENCE [LARGE SCALE GENOMIC DNA]</scope>
    <source>
        <strain evidence="2 3">DSM 17794</strain>
    </source>
</reference>
<organism evidence="2 3">
    <name type="scientific">Salegentibacter flavus</name>
    <dbReference type="NCBI Taxonomy" id="287099"/>
    <lineage>
        <taxon>Bacteria</taxon>
        <taxon>Pseudomonadati</taxon>
        <taxon>Bacteroidota</taxon>
        <taxon>Flavobacteriia</taxon>
        <taxon>Flavobacteriales</taxon>
        <taxon>Flavobacteriaceae</taxon>
        <taxon>Salegentibacter</taxon>
    </lineage>
</organism>
<dbReference type="RefSeq" id="WP_093406955.1">
    <property type="nucleotide sequence ID" value="NZ_FOVL01000005.1"/>
</dbReference>
<proteinExistence type="predicted"/>
<keyword evidence="1" id="KW-0472">Membrane</keyword>
<dbReference type="Pfam" id="PF11750">
    <property type="entry name" value="DUF3307"/>
    <property type="match status" value="1"/>
</dbReference>
<keyword evidence="3" id="KW-1185">Reference proteome</keyword>
<dbReference type="EMBL" id="FOVL01000005">
    <property type="protein sequence ID" value="SFN45689.1"/>
    <property type="molecule type" value="Genomic_DNA"/>
</dbReference>
<feature type="transmembrane region" description="Helical" evidence="1">
    <location>
        <begin position="219"/>
        <end position="238"/>
    </location>
</feature>
<feature type="transmembrane region" description="Helical" evidence="1">
    <location>
        <begin position="128"/>
        <end position="147"/>
    </location>
</feature>
<evidence type="ECO:0000256" key="1">
    <source>
        <dbReference type="SAM" id="Phobius"/>
    </source>
</evidence>
<dbReference type="OrthoDB" id="8536716at2"/>
<evidence type="ECO:0008006" key="4">
    <source>
        <dbReference type="Google" id="ProtNLM"/>
    </source>
</evidence>
<sequence length="243" mass="28205">MNEAIIILLQLLLAHVLTDFILQPTRFIKHKRRLKQKSWFLYVHSIIAGLLSLLFLQDLELWYIALFIGVTHFFIDLWKLQQRKDNLRIFLFDQFLHLLMIFLAWLYLIEGFIEILSILQNLLTNTYLLAVLVGYLLIIFPAGFLIGKATQRWQEEIEVAHKKNSLEAAGRYIGIFERILVLTFILTDNFSAIGFLIAAKSILRFSDKSESGARKQTEYVLIGTLMSFAITIVLGLLIRQLAF</sequence>